<proteinExistence type="predicted"/>
<feature type="region of interest" description="Disordered" evidence="1">
    <location>
        <begin position="910"/>
        <end position="939"/>
    </location>
</feature>
<sequence>MAPLPEDDKTNRDKETDKPKESQKDEKTLSDLNDRELKALLDEAMTYKNPKDREGKSELFNDLLLKAEETERIARATSAGGSELVRHCNPAARRQRHNNTGPRGRRYGGLASSGLMGRSVSERGTHGGSLDNLAQDELYETTCRRLRGARKSSTSSSGASSSFGGNPVRVSARQREGGSLPCNVNSGETSREFLEEAKRNKEMREKEFTTGDMEKERLIEHDLLARGFEERLIDGGGSSNRGGPVSNPVETHVVTTTPKYTSKATLHIQSNRASVDDPIPLAELDAAATTDKKIDTKTLAKMVQHSQYQILIPHYKGNSAEEKLGYFQKVDENGNALGNGNAQTKEKKKKKQSDKNVVVLKSENIEGHKSEIIHNVDRLVQFIEGTTENNNSGNVKSRQVQQSKSKQLHKQHTAEEGGTKSKKRHLKSGKDNGGDNIGGELKKSNSLGEISGMKLDREFETFKNKREKEDENVVLRGNKPGLDRTRERRSWGTMEPPSPTHHSLQALYNASSLENLEMSTDNWEVTRPKKKSKKRRNSVSSASGARQNSSAGGLSSSGCNDDRRGHRALSPDLRVAIVGVSNVKTTRSMPHSEKSNDSSSDVDSVHSLPMDGPISYADIAKNSEKKKPSPEKQQERSSSKEKSPQPLNVPKSLIPEDPKTTVVSISQQTTNSPELKSPPASVSNKLPPDVHNFKSFPAITGSITAKSPPSSSTSDKAVQSMLSYVETCSPTATAENFAQKSDNSNAIDVPVVGKRPATTTTNNNLSKEKRNIGNNNCKESLSRATASVQGFFANQQHGEVSELSFFSQLMKDPAQYAVQRMPPDIMDVSTIEKMHFMTYSPSSPPHATTSTPTLVDLGGGKTRRKKGGNNNSNSYNNNNNSSSSGSGSSATSVCDTTSSLEATKLVNGVSDEASYSSPEPYQQSLQQHQNQINSSGSPPPVVILSSGAVPKEVPSGLIFGFDINEQLLLEDSIGRATVPQRPINEHERKVVTENNVTIPEKLPFRGDDWSKKFKAPMYNLSPKHNHDKIVNFISTAWEYALSNSVQYYTDEL</sequence>
<evidence type="ECO:0000313" key="2">
    <source>
        <dbReference type="EMBL" id="KAL1501968.1"/>
    </source>
</evidence>
<protein>
    <submittedName>
        <fullName evidence="2">Uncharacterized protein</fullName>
    </submittedName>
</protein>
<evidence type="ECO:0000256" key="1">
    <source>
        <dbReference type="SAM" id="MobiDB-lite"/>
    </source>
</evidence>
<dbReference type="AlphaFoldDB" id="A0ABD1ETN7"/>
<feature type="region of interest" description="Disordered" evidence="1">
    <location>
        <begin position="94"/>
        <end position="133"/>
    </location>
</feature>
<feature type="region of interest" description="Disordered" evidence="1">
    <location>
        <begin position="387"/>
        <end position="449"/>
    </location>
</feature>
<name>A0ABD1ETN7_HYPHA</name>
<feature type="region of interest" description="Disordered" evidence="1">
    <location>
        <begin position="837"/>
        <end position="894"/>
    </location>
</feature>
<feature type="compositionally biased region" description="Low complexity" evidence="1">
    <location>
        <begin position="868"/>
        <end position="889"/>
    </location>
</feature>
<accession>A0ABD1ETN7</accession>
<feature type="compositionally biased region" description="Low complexity" evidence="1">
    <location>
        <begin position="152"/>
        <end position="165"/>
    </location>
</feature>
<feature type="compositionally biased region" description="Basic residues" evidence="1">
    <location>
        <begin position="528"/>
        <end position="537"/>
    </location>
</feature>
<gene>
    <name evidence="2" type="ORF">ABEB36_007187</name>
</gene>
<dbReference type="Proteomes" id="UP001566132">
    <property type="component" value="Unassembled WGS sequence"/>
</dbReference>
<feature type="compositionally biased region" description="Basic and acidic residues" evidence="1">
    <location>
        <begin position="621"/>
        <end position="643"/>
    </location>
</feature>
<feature type="compositionally biased region" description="Polar residues" evidence="1">
    <location>
        <begin position="661"/>
        <end position="684"/>
    </location>
</feature>
<feature type="compositionally biased region" description="Low complexity" evidence="1">
    <location>
        <begin position="922"/>
        <end position="935"/>
    </location>
</feature>
<organism evidence="2 3">
    <name type="scientific">Hypothenemus hampei</name>
    <name type="common">Coffee berry borer</name>
    <dbReference type="NCBI Taxonomy" id="57062"/>
    <lineage>
        <taxon>Eukaryota</taxon>
        <taxon>Metazoa</taxon>
        <taxon>Ecdysozoa</taxon>
        <taxon>Arthropoda</taxon>
        <taxon>Hexapoda</taxon>
        <taxon>Insecta</taxon>
        <taxon>Pterygota</taxon>
        <taxon>Neoptera</taxon>
        <taxon>Endopterygota</taxon>
        <taxon>Coleoptera</taxon>
        <taxon>Polyphaga</taxon>
        <taxon>Cucujiformia</taxon>
        <taxon>Curculionidae</taxon>
        <taxon>Scolytinae</taxon>
        <taxon>Hypothenemus</taxon>
    </lineage>
</organism>
<evidence type="ECO:0000313" key="3">
    <source>
        <dbReference type="Proteomes" id="UP001566132"/>
    </source>
</evidence>
<feature type="region of interest" description="Disordered" evidence="1">
    <location>
        <begin position="520"/>
        <end position="689"/>
    </location>
</feature>
<feature type="region of interest" description="Disordered" evidence="1">
    <location>
        <begin position="146"/>
        <end position="191"/>
    </location>
</feature>
<feature type="region of interest" description="Disordered" evidence="1">
    <location>
        <begin position="754"/>
        <end position="774"/>
    </location>
</feature>
<feature type="compositionally biased region" description="Low complexity" evidence="1">
    <location>
        <begin position="395"/>
        <end position="405"/>
    </location>
</feature>
<comment type="caution">
    <text evidence="2">The sequence shown here is derived from an EMBL/GenBank/DDBJ whole genome shotgun (WGS) entry which is preliminary data.</text>
</comment>
<feature type="compositionally biased region" description="Low complexity" evidence="1">
    <location>
        <begin position="597"/>
        <end position="607"/>
    </location>
</feature>
<feature type="compositionally biased region" description="Basic and acidic residues" evidence="1">
    <location>
        <begin position="481"/>
        <end position="490"/>
    </location>
</feature>
<feature type="region of interest" description="Disordered" evidence="1">
    <location>
        <begin position="1"/>
        <end position="34"/>
    </location>
</feature>
<feature type="region of interest" description="Disordered" evidence="1">
    <location>
        <begin position="470"/>
        <end position="503"/>
    </location>
</feature>
<dbReference type="EMBL" id="JBDJPC010000005">
    <property type="protein sequence ID" value="KAL1501968.1"/>
    <property type="molecule type" value="Genomic_DNA"/>
</dbReference>
<keyword evidence="3" id="KW-1185">Reference proteome</keyword>
<reference evidence="2 3" key="1">
    <citation type="submission" date="2024-05" db="EMBL/GenBank/DDBJ databases">
        <title>Genetic variation in Jamaican populations of the coffee berry borer (Hypothenemus hampei).</title>
        <authorList>
            <person name="Errbii M."/>
            <person name="Myrie A."/>
        </authorList>
    </citation>
    <scope>NUCLEOTIDE SEQUENCE [LARGE SCALE GENOMIC DNA]</scope>
    <source>
        <strain evidence="2">JA-Hopewell-2020-01-JO</strain>
        <tissue evidence="2">Whole body</tissue>
    </source>
</reference>
<feature type="compositionally biased region" description="Polar residues" evidence="1">
    <location>
        <begin position="544"/>
        <end position="559"/>
    </location>
</feature>